<dbReference type="CDD" id="cd00740">
    <property type="entry name" value="MeTr"/>
    <property type="match status" value="1"/>
</dbReference>
<dbReference type="EC" id="2.1.1.13" evidence="6 20"/>
<evidence type="ECO:0000256" key="15">
    <source>
        <dbReference type="ARBA" id="ARBA00022833"/>
    </source>
</evidence>
<keyword evidence="14" id="KW-0677">Repeat</keyword>
<keyword evidence="8 21" id="KW-0489">Methyltransferase</keyword>
<feature type="binding site" evidence="23">
    <location>
        <begin position="1178"/>
        <end position="1179"/>
    </location>
    <ligand>
        <name>S-adenosyl-L-methionine</name>
        <dbReference type="ChEBI" id="CHEBI:59789"/>
    </ligand>
</feature>
<protein>
    <recommendedName>
        <fullName evidence="7 20">Methionine synthase</fullName>
        <ecNumber evidence="6 20">2.1.1.13</ecNumber>
    </recommendedName>
    <alternativeName>
        <fullName evidence="19 21">5-methyltetrahydrofolate--homocysteine methyltransferase</fullName>
    </alternativeName>
</protein>
<keyword evidence="13 21" id="KW-0479">Metal-binding</keyword>
<dbReference type="GO" id="GO:0046653">
    <property type="term" value="P:tetrahydrofolate metabolic process"/>
    <property type="evidence" value="ECO:0007669"/>
    <property type="project" value="TreeGrafter"/>
</dbReference>
<dbReference type="InterPro" id="IPR003726">
    <property type="entry name" value="HCY_dom"/>
</dbReference>
<dbReference type="InterPro" id="IPR036589">
    <property type="entry name" value="HCY_dom_sf"/>
</dbReference>
<feature type="domain" description="Pterin-binding" evidence="26">
    <location>
        <begin position="354"/>
        <end position="614"/>
    </location>
</feature>
<evidence type="ECO:0000313" key="30">
    <source>
        <dbReference type="EMBL" id="OKY94347.1"/>
    </source>
</evidence>
<dbReference type="PROSITE" id="PS50974">
    <property type="entry name" value="ADOMET_ACTIVATION"/>
    <property type="match status" value="1"/>
</dbReference>
<evidence type="ECO:0000259" key="29">
    <source>
        <dbReference type="PROSITE" id="PS51337"/>
    </source>
</evidence>
<dbReference type="GO" id="GO:0032259">
    <property type="term" value="P:methylation"/>
    <property type="evidence" value="ECO:0007669"/>
    <property type="project" value="UniProtKB-KW"/>
</dbReference>
<dbReference type="Pfam" id="PF00809">
    <property type="entry name" value="Pterin_bind"/>
    <property type="match status" value="1"/>
</dbReference>
<dbReference type="InterPro" id="IPR036724">
    <property type="entry name" value="Cobalamin-bd_sf"/>
</dbReference>
<dbReference type="SUPFAM" id="SSF56507">
    <property type="entry name" value="Methionine synthase activation domain-like"/>
    <property type="match status" value="1"/>
</dbReference>
<dbReference type="SMART" id="SM01018">
    <property type="entry name" value="B12-binding_2"/>
    <property type="match status" value="1"/>
</dbReference>
<dbReference type="SUPFAM" id="SSF47644">
    <property type="entry name" value="Methionine synthase domain"/>
    <property type="match status" value="1"/>
</dbReference>
<dbReference type="InterPro" id="IPR004223">
    <property type="entry name" value="VitB12-dep_Met_synth_activ_dom"/>
</dbReference>
<reference evidence="30 31" key="1">
    <citation type="journal article" date="2016" name="Nat. Biotechnol.">
        <title>Measurement of bacterial replication rates in microbial communities.</title>
        <authorList>
            <person name="Brown C.T."/>
            <person name="Olm M.R."/>
            <person name="Thomas B.C."/>
            <person name="Banfield J.F."/>
        </authorList>
    </citation>
    <scope>NUCLEOTIDE SEQUENCE [LARGE SCALE GENOMIC DNA]</scope>
    <source>
        <strain evidence="30">CAG:67_53_122</strain>
    </source>
</reference>
<dbReference type="GO" id="GO:0031419">
    <property type="term" value="F:cobalamin binding"/>
    <property type="evidence" value="ECO:0007669"/>
    <property type="project" value="UniProtKB-UniRule"/>
</dbReference>
<keyword evidence="10 21" id="KW-0846">Cobalamin</keyword>
<dbReference type="Gene3D" id="3.20.20.330">
    <property type="entry name" value="Homocysteine-binding-like domain"/>
    <property type="match status" value="1"/>
</dbReference>
<evidence type="ECO:0000256" key="8">
    <source>
        <dbReference type="ARBA" id="ARBA00022603"/>
    </source>
</evidence>
<dbReference type="Pfam" id="PF02607">
    <property type="entry name" value="B12-binding_2"/>
    <property type="match status" value="1"/>
</dbReference>
<dbReference type="Proteomes" id="UP000187417">
    <property type="component" value="Unassembled WGS sequence"/>
</dbReference>
<dbReference type="PROSITE" id="PS51337">
    <property type="entry name" value="B12_BINDING_NTER"/>
    <property type="match status" value="1"/>
</dbReference>
<evidence type="ECO:0000259" key="25">
    <source>
        <dbReference type="PROSITE" id="PS50970"/>
    </source>
</evidence>
<feature type="binding site" evidence="22 24">
    <location>
        <position position="309"/>
    </location>
    <ligand>
        <name>Zn(2+)</name>
        <dbReference type="ChEBI" id="CHEBI:29105"/>
    </ligand>
</feature>
<dbReference type="GO" id="GO:0008705">
    <property type="term" value="F:methionine synthase activity"/>
    <property type="evidence" value="ECO:0007669"/>
    <property type="project" value="UniProtKB-UniRule"/>
</dbReference>
<evidence type="ECO:0000259" key="28">
    <source>
        <dbReference type="PROSITE" id="PS51332"/>
    </source>
</evidence>
<feature type="binding site" evidence="23">
    <location>
        <position position="856"/>
    </location>
    <ligand>
        <name>methylcob(III)alamin</name>
        <dbReference type="ChEBI" id="CHEBI:28115"/>
    </ligand>
</feature>
<evidence type="ECO:0000256" key="19">
    <source>
        <dbReference type="ARBA" id="ARBA00031040"/>
    </source>
</evidence>
<comment type="similarity">
    <text evidence="5">Belongs to the vitamin-B12 dependent methionine synthase family.</text>
</comment>
<evidence type="ECO:0000256" key="2">
    <source>
        <dbReference type="ARBA" id="ARBA00001947"/>
    </source>
</evidence>
<dbReference type="STRING" id="28117.BHV66_05850"/>
<evidence type="ECO:0000256" key="24">
    <source>
        <dbReference type="PROSITE-ProRule" id="PRU00333"/>
    </source>
</evidence>
<dbReference type="InterPro" id="IPR003759">
    <property type="entry name" value="Cbl-bd_cap"/>
</dbReference>
<dbReference type="InterPro" id="IPR050554">
    <property type="entry name" value="Met_Synthase/Corrinoid"/>
</dbReference>
<comment type="pathway">
    <text evidence="4 21">Amino-acid biosynthesis; L-methionine biosynthesis via de novo pathway; L-methionine from L-homocysteine (MetH route): step 1/1.</text>
</comment>
<evidence type="ECO:0000256" key="21">
    <source>
        <dbReference type="PIRNR" id="PIRNR000381"/>
    </source>
</evidence>
<feature type="binding site" evidence="22 24">
    <location>
        <position position="245"/>
    </location>
    <ligand>
        <name>Zn(2+)</name>
        <dbReference type="ChEBI" id="CHEBI:29105"/>
    </ligand>
</feature>
<proteinExistence type="inferred from homology"/>
<sequence>MTKNRDIRHELEHRILLLDGGFGTMIQQYGLDEADYRGKEFAASEKLLRGCNDLLNLTRPETIREIHEKYLQAGSDVITSNTFNANSISLADYGLAAEAYRINRVGAAIAREAADAFTARNPQKPRFVGGSMGPTSHTLSMSADVDNPGARAFTFEQLSQAYYDQARGLMDGGADLLMLETVFDALNAKAAIFAIETLFAERGMRLPVIVSGTLTSSGRTLAGQTIEAFYTSVAHAEPLAVSLNCSFGAKALLPYLERLAAVSEFRVAVYPNAGLPNVMGGYDETPAMFAADVEEYMRRGLVNLVGGCCGTTPLHIFELAKIVNNYTPRPLPQRRHVTCLSGLEQLRIVPEANFVNVGERTNVAGSAKFARLIREKNYEEALSVARAQVEAGANIVDVCMDDGLIDGPEAMRDFLNLMGSEPEISAVPVMIDSSKWEVLETGLRVVQGKSVVNSISLKEGEQEFLHRARLIRRYGAAAVVMLFDEQGQADTYARKIEVAQRAYKLLTDDGFPAEDIIFDPNILAVATGIEAHDAYARDFIEAVRWIKRNLPHAKISGGVSNLSFAFRGNNAVREAMHSVFLYHAIQAGMDMAIVNPQMLQIYSDIEPGLLERVEDVILCRRADAAERLTEYASQFTKTGATQTQHTDAWRSEPLGKRIEYAMLKGVADYIEQDALEGYRTLGSPLAVIDQLLMPAMEVVGNLFGQGKMFLPQVVKTARVMKKAVAVLTPYIEQGSEANAKSAGKVLVATVKGDVHDIGKNIVAVVMACNGYTIRDLGVMVECPRIIDEAVAWGADAICLSGLITPSLEEMIHVCEELERRGLQIPVLIGGATTSDVHTAVKIAPTYSGPVIHADNASRNNKILGELLGPGREEYLARVREEQQALRDQYRRREEIRTILPFGQVRKLRVPKPASEIAVPAHTGRLVFPDVNIADVEPLIDWNFFFPAWGLKGRVPEIFENPEHGAEARKLYDDAQKMLARIREEKLLTLQGVAGIFEAVSRGDDIVVTGPKDKKYILPMLRSQAPVREAQARCLADFIADEKAGRTDYIGAFALTGGIGLKELTEKFRAEGDDYNAILSKLLADRLTEALCEWVHIFIRRQMWGYETGPALTPEQIIRGKYRGRRMAFGYPACPDHSLKREVFDLLAADKTTAMRLNDNYMITPEEALCGLFFADAEYFSVGRIDREQLADYSARRDMDTETIEKLIPNNI</sequence>
<dbReference type="SUPFAM" id="SSF51717">
    <property type="entry name" value="Dihydropteroate synthetase-like"/>
    <property type="match status" value="1"/>
</dbReference>
<dbReference type="NCBIfam" id="TIGR02082">
    <property type="entry name" value="metH"/>
    <property type="match status" value="1"/>
</dbReference>
<dbReference type="Gene3D" id="1.10.288.10">
    <property type="entry name" value="Cobalamin-dependent Methionine Synthase, domain 2"/>
    <property type="match status" value="1"/>
</dbReference>
<comment type="domain">
    <text evidence="21">Modular enzyme with four functionally distinct domains. The isolated Hcy-binding domain catalyzes methyl transfer from free methylcobalamin to homocysteine. The Hcy-binding domain in association with the pterin-binding domain catalyzes the methylation of cob(I)alamin by methyltetrahydrofolate and the methylation of homocysteine. The B12-binding domain binds the cofactor. The AdoMet activation domain binds S-adenosyl-L-methionine. Under aerobic conditions cob(I)alamin can be converted to inactive cob(II)alamin. Reductive methylation by S-adenosyl-L-methionine and flavodoxin regenerates methylcobalamin.</text>
</comment>
<evidence type="ECO:0000256" key="7">
    <source>
        <dbReference type="ARBA" id="ARBA00013998"/>
    </source>
</evidence>
<evidence type="ECO:0000256" key="5">
    <source>
        <dbReference type="ARBA" id="ARBA00010398"/>
    </source>
</evidence>
<evidence type="ECO:0000259" key="26">
    <source>
        <dbReference type="PROSITE" id="PS50972"/>
    </source>
</evidence>
<dbReference type="InterPro" id="IPR037010">
    <property type="entry name" value="VitB12-dep_Met_synth_activ_sf"/>
</dbReference>
<dbReference type="InterPro" id="IPR036594">
    <property type="entry name" value="Meth_synthase_dom"/>
</dbReference>
<dbReference type="GO" id="GO:0005829">
    <property type="term" value="C:cytosol"/>
    <property type="evidence" value="ECO:0007669"/>
    <property type="project" value="TreeGrafter"/>
</dbReference>
<comment type="caution">
    <text evidence="30">The sequence shown here is derived from an EMBL/GenBank/DDBJ whole genome shotgun (WGS) entry which is preliminary data.</text>
</comment>
<feature type="binding site" description="axial binding residue" evidence="22">
    <location>
        <position position="755"/>
    </location>
    <ligand>
        <name>methylcob(III)alamin</name>
        <dbReference type="ChEBI" id="CHEBI:28115"/>
    </ligand>
    <ligandPart>
        <name>Co</name>
        <dbReference type="ChEBI" id="CHEBI:27638"/>
    </ligandPart>
</feature>
<dbReference type="FunFam" id="3.20.20.20:FF:000002">
    <property type="entry name" value="Methionine synthase"/>
    <property type="match status" value="1"/>
</dbReference>
<feature type="binding site" evidence="22 24">
    <location>
        <position position="308"/>
    </location>
    <ligand>
        <name>Zn(2+)</name>
        <dbReference type="ChEBI" id="CHEBI:29105"/>
    </ligand>
</feature>
<dbReference type="PROSITE" id="PS50972">
    <property type="entry name" value="PTERIN_BINDING"/>
    <property type="match status" value="1"/>
</dbReference>
<dbReference type="Gene3D" id="3.20.20.20">
    <property type="entry name" value="Dihydropteroate synthase-like"/>
    <property type="match status" value="1"/>
</dbReference>
<evidence type="ECO:0000259" key="27">
    <source>
        <dbReference type="PROSITE" id="PS50974"/>
    </source>
</evidence>
<feature type="domain" description="B12-binding" evidence="28">
    <location>
        <begin position="742"/>
        <end position="877"/>
    </location>
</feature>
<feature type="domain" description="Hcy-binding" evidence="25">
    <location>
        <begin position="4"/>
        <end position="323"/>
    </location>
</feature>
<evidence type="ECO:0000256" key="22">
    <source>
        <dbReference type="PIRSR" id="PIRSR000381-1"/>
    </source>
</evidence>
<evidence type="ECO:0000256" key="14">
    <source>
        <dbReference type="ARBA" id="ARBA00022737"/>
    </source>
</evidence>
<keyword evidence="17 21" id="KW-0170">Cobalt</keyword>
<dbReference type="PROSITE" id="PS51332">
    <property type="entry name" value="B12_BINDING"/>
    <property type="match status" value="1"/>
</dbReference>
<evidence type="ECO:0000256" key="20">
    <source>
        <dbReference type="NCBIfam" id="TIGR02082"/>
    </source>
</evidence>
<keyword evidence="15 21" id="KW-0862">Zinc</keyword>
<evidence type="ECO:0000256" key="13">
    <source>
        <dbReference type="ARBA" id="ARBA00022723"/>
    </source>
</evidence>
<evidence type="ECO:0000256" key="3">
    <source>
        <dbReference type="ARBA" id="ARBA00001956"/>
    </source>
</evidence>
<organism evidence="30 31">
    <name type="scientific">Alistipes putredinis</name>
    <dbReference type="NCBI Taxonomy" id="28117"/>
    <lineage>
        <taxon>Bacteria</taxon>
        <taxon>Pseudomonadati</taxon>
        <taxon>Bacteroidota</taxon>
        <taxon>Bacteroidia</taxon>
        <taxon>Bacteroidales</taxon>
        <taxon>Rikenellaceae</taxon>
        <taxon>Alistipes</taxon>
    </lineage>
</organism>
<dbReference type="PIRSF" id="PIRSF000381">
    <property type="entry name" value="MetH"/>
    <property type="match status" value="1"/>
</dbReference>
<dbReference type="PROSITE" id="PS50970">
    <property type="entry name" value="HCY"/>
    <property type="match status" value="1"/>
</dbReference>
<evidence type="ECO:0000256" key="1">
    <source>
        <dbReference type="ARBA" id="ARBA00001700"/>
    </source>
</evidence>
<evidence type="ECO:0000256" key="6">
    <source>
        <dbReference type="ARBA" id="ARBA00012032"/>
    </source>
</evidence>
<dbReference type="InterPro" id="IPR006158">
    <property type="entry name" value="Cobalamin-bd"/>
</dbReference>
<comment type="cofactor">
    <cofactor evidence="2 21 24">
        <name>Zn(2+)</name>
        <dbReference type="ChEBI" id="CHEBI:29105"/>
    </cofactor>
</comment>
<evidence type="ECO:0000256" key="12">
    <source>
        <dbReference type="ARBA" id="ARBA00022691"/>
    </source>
</evidence>
<dbReference type="AlphaFoldDB" id="A0A1Q6F673"/>
<dbReference type="InterPro" id="IPR000489">
    <property type="entry name" value="Pterin-binding_dom"/>
</dbReference>
<dbReference type="NCBIfam" id="NF007024">
    <property type="entry name" value="PRK09490.1"/>
    <property type="match status" value="1"/>
</dbReference>
<dbReference type="GO" id="GO:0008270">
    <property type="term" value="F:zinc ion binding"/>
    <property type="evidence" value="ECO:0007669"/>
    <property type="project" value="UniProtKB-UniRule"/>
</dbReference>
<dbReference type="PANTHER" id="PTHR45833:SF1">
    <property type="entry name" value="METHIONINE SYNTHASE"/>
    <property type="match status" value="1"/>
</dbReference>
<dbReference type="Gene3D" id="1.10.1240.10">
    <property type="entry name" value="Methionine synthase domain"/>
    <property type="match status" value="1"/>
</dbReference>
<comment type="catalytic activity">
    <reaction evidence="1 21">
        <text>(6S)-5-methyl-5,6,7,8-tetrahydrofolate + L-homocysteine = (6S)-5,6,7,8-tetrahydrofolate + L-methionine</text>
        <dbReference type="Rhea" id="RHEA:11172"/>
        <dbReference type="ChEBI" id="CHEBI:18608"/>
        <dbReference type="ChEBI" id="CHEBI:57453"/>
        <dbReference type="ChEBI" id="CHEBI:57844"/>
        <dbReference type="ChEBI" id="CHEBI:58199"/>
        <dbReference type="EC" id="2.1.1.13"/>
    </reaction>
</comment>
<gene>
    <name evidence="30" type="ORF">BHV66_05850</name>
</gene>
<evidence type="ECO:0000256" key="10">
    <source>
        <dbReference type="ARBA" id="ARBA00022628"/>
    </source>
</evidence>
<dbReference type="Pfam" id="PF02574">
    <property type="entry name" value="S-methyl_trans"/>
    <property type="match status" value="1"/>
</dbReference>
<feature type="binding site" evidence="23">
    <location>
        <position position="1125"/>
    </location>
    <ligand>
        <name>S-adenosyl-L-methionine</name>
        <dbReference type="ChEBI" id="CHEBI:59789"/>
    </ligand>
</feature>
<feature type="domain" description="AdoMet activation" evidence="27">
    <location>
        <begin position="892"/>
        <end position="1211"/>
    </location>
</feature>
<feature type="domain" description="B12-binding N-terminal" evidence="29">
    <location>
        <begin position="645"/>
        <end position="739"/>
    </location>
</feature>
<dbReference type="Pfam" id="PF02310">
    <property type="entry name" value="B12-binding"/>
    <property type="match status" value="1"/>
</dbReference>
<keyword evidence="12 21" id="KW-0949">S-adenosyl-L-methionine</keyword>
<evidence type="ECO:0000256" key="17">
    <source>
        <dbReference type="ARBA" id="ARBA00023285"/>
    </source>
</evidence>
<feature type="binding site" evidence="23">
    <location>
        <position position="800"/>
    </location>
    <ligand>
        <name>methylcob(III)alamin</name>
        <dbReference type="ChEBI" id="CHEBI:28115"/>
    </ligand>
</feature>
<evidence type="ECO:0000256" key="16">
    <source>
        <dbReference type="ARBA" id="ARBA00023167"/>
    </source>
</evidence>
<dbReference type="EMBL" id="MNQH01000028">
    <property type="protein sequence ID" value="OKY94347.1"/>
    <property type="molecule type" value="Genomic_DNA"/>
</dbReference>
<dbReference type="InterPro" id="IPR011005">
    <property type="entry name" value="Dihydropteroate_synth-like_sf"/>
</dbReference>
<dbReference type="UniPathway" id="UPA00051">
    <property type="reaction ID" value="UER00081"/>
</dbReference>
<accession>A0A1Q6F673</accession>
<dbReference type="RefSeq" id="WP_278339275.1">
    <property type="nucleotide sequence ID" value="NZ_BAAFLA010000027.1"/>
</dbReference>
<dbReference type="InterPro" id="IPR011822">
    <property type="entry name" value="MetH"/>
</dbReference>
<comment type="function">
    <text evidence="18 21">Catalyzes the transfer of a methyl group from methyl-cobalamin to homocysteine, yielding enzyme-bound cob(I)alamin and methionine. Subsequently, remethylates the cofactor using methyltetrahydrofolate.</text>
</comment>
<evidence type="ECO:0000256" key="23">
    <source>
        <dbReference type="PIRSR" id="PIRSR000381-2"/>
    </source>
</evidence>
<feature type="binding site" evidence="23">
    <location>
        <begin position="752"/>
        <end position="756"/>
    </location>
    <ligand>
        <name>methylcob(III)alamin</name>
        <dbReference type="ChEBI" id="CHEBI:28115"/>
    </ligand>
</feature>
<evidence type="ECO:0000313" key="31">
    <source>
        <dbReference type="Proteomes" id="UP000187417"/>
    </source>
</evidence>
<feature type="binding site" evidence="23">
    <location>
        <position position="804"/>
    </location>
    <ligand>
        <name>methylcob(III)alamin</name>
        <dbReference type="ChEBI" id="CHEBI:28115"/>
    </ligand>
</feature>
<name>A0A1Q6F673_9BACT</name>
<keyword evidence="9 21" id="KW-0028">Amino-acid biosynthesis</keyword>
<evidence type="ECO:0000256" key="18">
    <source>
        <dbReference type="ARBA" id="ARBA00025552"/>
    </source>
</evidence>
<dbReference type="Pfam" id="PF02965">
    <property type="entry name" value="Met_synt_B12"/>
    <property type="match status" value="1"/>
</dbReference>
<keyword evidence="11 21" id="KW-0808">Transferase</keyword>
<keyword evidence="16 21" id="KW-0486">Methionine biosynthesis</keyword>
<dbReference type="PANTHER" id="PTHR45833">
    <property type="entry name" value="METHIONINE SYNTHASE"/>
    <property type="match status" value="1"/>
</dbReference>
<evidence type="ECO:0000256" key="9">
    <source>
        <dbReference type="ARBA" id="ARBA00022605"/>
    </source>
</evidence>
<feature type="binding site" evidence="23">
    <location>
        <position position="940"/>
    </location>
    <ligand>
        <name>S-adenosyl-L-methionine</name>
        <dbReference type="ChEBI" id="CHEBI:59789"/>
    </ligand>
</feature>
<dbReference type="GO" id="GO:0050667">
    <property type="term" value="P:homocysteine metabolic process"/>
    <property type="evidence" value="ECO:0007669"/>
    <property type="project" value="TreeGrafter"/>
</dbReference>
<comment type="cofactor">
    <cofactor evidence="3 21 22">
        <name>methylcob(III)alamin</name>
        <dbReference type="ChEBI" id="CHEBI:28115"/>
    </cofactor>
</comment>
<dbReference type="FunFam" id="3.20.20.330:FF:000001">
    <property type="entry name" value="Methionine synthase"/>
    <property type="match status" value="1"/>
</dbReference>
<dbReference type="SUPFAM" id="SSF52242">
    <property type="entry name" value="Cobalamin (vitamin B12)-binding domain"/>
    <property type="match status" value="1"/>
</dbReference>
<evidence type="ECO:0000256" key="11">
    <source>
        <dbReference type="ARBA" id="ARBA00022679"/>
    </source>
</evidence>
<dbReference type="SUPFAM" id="SSF82282">
    <property type="entry name" value="Homocysteine S-methyltransferase"/>
    <property type="match status" value="1"/>
</dbReference>
<dbReference type="FunFam" id="1.10.1240.10:FF:000001">
    <property type="entry name" value="Methionine synthase"/>
    <property type="match status" value="1"/>
</dbReference>
<dbReference type="Gene3D" id="3.10.196.10">
    <property type="entry name" value="Vitamin B12-dependent methionine synthase, activation domain"/>
    <property type="match status" value="1"/>
</dbReference>
<dbReference type="Gene3D" id="3.40.50.280">
    <property type="entry name" value="Cobalamin-binding domain"/>
    <property type="match status" value="1"/>
</dbReference>
<evidence type="ECO:0000256" key="4">
    <source>
        <dbReference type="ARBA" id="ARBA00005178"/>
    </source>
</evidence>